<comment type="similarity">
    <text evidence="6">Belongs to the azoreductase type 1 family.</text>
</comment>
<dbReference type="AlphaFoldDB" id="A0A7W7VBD3"/>
<dbReference type="Gene3D" id="3.40.50.360">
    <property type="match status" value="1"/>
</dbReference>
<evidence type="ECO:0000256" key="5">
    <source>
        <dbReference type="ARBA" id="ARBA00048542"/>
    </source>
</evidence>
<dbReference type="InterPro" id="IPR003680">
    <property type="entry name" value="Flavodoxin_fold"/>
</dbReference>
<dbReference type="Pfam" id="PF02525">
    <property type="entry name" value="Flavodoxin_2"/>
    <property type="match status" value="1"/>
</dbReference>
<dbReference type="EMBL" id="JACHJQ010000001">
    <property type="protein sequence ID" value="MBB4903915.1"/>
    <property type="molecule type" value="Genomic_DNA"/>
</dbReference>
<evidence type="ECO:0000256" key="2">
    <source>
        <dbReference type="ARBA" id="ARBA00022643"/>
    </source>
</evidence>
<evidence type="ECO:0000256" key="1">
    <source>
        <dbReference type="ARBA" id="ARBA00022630"/>
    </source>
</evidence>
<comment type="cofactor">
    <cofactor evidence="6">
        <name>FMN</name>
        <dbReference type="ChEBI" id="CHEBI:58210"/>
    </cofactor>
    <text evidence="6">Binds 1 FMN per subunit.</text>
</comment>
<dbReference type="EC" id="1.7.1.17" evidence="6"/>
<evidence type="ECO:0000256" key="4">
    <source>
        <dbReference type="ARBA" id="ARBA00023027"/>
    </source>
</evidence>
<keyword evidence="2 6" id="KW-0288">FMN</keyword>
<evidence type="ECO:0000313" key="8">
    <source>
        <dbReference type="EMBL" id="MBB4903915.1"/>
    </source>
</evidence>
<dbReference type="Proteomes" id="UP000520767">
    <property type="component" value="Unassembled WGS sequence"/>
</dbReference>
<sequence length="214" mass="23741">MMSTLLHLDASARTRSFSRRLSARFASSWRTAHPSGRYLYRDLAAEPVPHVTEAWTELCDAVLGAGITDIGRYREVVRTPAQRAAWAVLAPLLDELVAADTVLIGTPMYNFSVPAALKAWIDQVTFPRMSLRGKRFVVAGARGGTYLPGTPRAPFDHEERYLRDFFAGHFDVPDVEFVHAELTNALVDPRLASRRDEQEASLAAALARMDEVAT</sequence>
<evidence type="ECO:0000313" key="9">
    <source>
        <dbReference type="Proteomes" id="UP000520767"/>
    </source>
</evidence>
<keyword evidence="3 6" id="KW-0560">Oxidoreductase</keyword>
<comment type="caution">
    <text evidence="8">The sequence shown here is derived from an EMBL/GenBank/DDBJ whole genome shotgun (WGS) entry which is preliminary data.</text>
</comment>
<dbReference type="PANTHER" id="PTHR43741">
    <property type="entry name" value="FMN-DEPENDENT NADH-AZOREDUCTASE 1"/>
    <property type="match status" value="1"/>
</dbReference>
<dbReference type="GO" id="GO:0010181">
    <property type="term" value="F:FMN binding"/>
    <property type="evidence" value="ECO:0007669"/>
    <property type="project" value="UniProtKB-UniRule"/>
</dbReference>
<keyword evidence="1 6" id="KW-0285">Flavoprotein</keyword>
<evidence type="ECO:0000256" key="3">
    <source>
        <dbReference type="ARBA" id="ARBA00023002"/>
    </source>
</evidence>
<name>A0A7W7VBD3_9PSEU</name>
<reference evidence="8 9" key="1">
    <citation type="submission" date="2020-08" db="EMBL/GenBank/DDBJ databases">
        <title>Genomic Encyclopedia of Type Strains, Phase III (KMG-III): the genomes of soil and plant-associated and newly described type strains.</title>
        <authorList>
            <person name="Whitman W."/>
        </authorList>
    </citation>
    <scope>NUCLEOTIDE SEQUENCE [LARGE SCALE GENOMIC DNA]</scope>
    <source>
        <strain evidence="8 9">CECT 8960</strain>
    </source>
</reference>
<dbReference type="GO" id="GO:0009055">
    <property type="term" value="F:electron transfer activity"/>
    <property type="evidence" value="ECO:0007669"/>
    <property type="project" value="UniProtKB-UniRule"/>
</dbReference>
<dbReference type="InterPro" id="IPR023048">
    <property type="entry name" value="NADH:quinone_OxRdtase_FMN_depd"/>
</dbReference>
<dbReference type="InterPro" id="IPR029039">
    <property type="entry name" value="Flavoprotein-like_sf"/>
</dbReference>
<dbReference type="SUPFAM" id="SSF52218">
    <property type="entry name" value="Flavoproteins"/>
    <property type="match status" value="1"/>
</dbReference>
<dbReference type="InterPro" id="IPR050104">
    <property type="entry name" value="FMN-dep_NADH:Q_OxRdtase_AzoR1"/>
</dbReference>
<protein>
    <recommendedName>
        <fullName evidence="6">FMN dependent NADH:quinone oxidoreductase</fullName>
        <ecNumber evidence="6">1.6.5.-</ecNumber>
    </recommendedName>
    <alternativeName>
        <fullName evidence="6">Azo-dye reductase</fullName>
    </alternativeName>
    <alternativeName>
        <fullName evidence="6">FMN-dependent NADH-azo compound oxidoreductase</fullName>
    </alternativeName>
    <alternativeName>
        <fullName evidence="6">FMN-dependent NADH-azoreductase</fullName>
        <ecNumber evidence="6">1.7.1.17</ecNumber>
    </alternativeName>
</protein>
<comment type="function">
    <text evidence="6">Quinone reductase that provides resistance to thiol-specific stress caused by electrophilic quinones.</text>
</comment>
<comment type="catalytic activity">
    <reaction evidence="6">
        <text>2 a quinone + NADH + H(+) = 2 a 1,4-benzosemiquinone + NAD(+)</text>
        <dbReference type="Rhea" id="RHEA:65952"/>
        <dbReference type="ChEBI" id="CHEBI:15378"/>
        <dbReference type="ChEBI" id="CHEBI:57540"/>
        <dbReference type="ChEBI" id="CHEBI:57945"/>
        <dbReference type="ChEBI" id="CHEBI:132124"/>
        <dbReference type="ChEBI" id="CHEBI:134225"/>
    </reaction>
</comment>
<feature type="domain" description="Flavodoxin-like fold" evidence="7">
    <location>
        <begin position="4"/>
        <end position="189"/>
    </location>
</feature>
<dbReference type="EC" id="1.6.5.-" evidence="6"/>
<keyword evidence="4 6" id="KW-0520">NAD</keyword>
<dbReference type="GO" id="GO:0016652">
    <property type="term" value="F:oxidoreductase activity, acting on NAD(P)H as acceptor"/>
    <property type="evidence" value="ECO:0007669"/>
    <property type="project" value="UniProtKB-UniRule"/>
</dbReference>
<comment type="catalytic activity">
    <reaction evidence="5">
        <text>N,N-dimethyl-1,4-phenylenediamine + anthranilate + 2 NAD(+) = 2-(4-dimethylaminophenyl)diazenylbenzoate + 2 NADH + 2 H(+)</text>
        <dbReference type="Rhea" id="RHEA:55872"/>
        <dbReference type="ChEBI" id="CHEBI:15378"/>
        <dbReference type="ChEBI" id="CHEBI:15783"/>
        <dbReference type="ChEBI" id="CHEBI:16567"/>
        <dbReference type="ChEBI" id="CHEBI:57540"/>
        <dbReference type="ChEBI" id="CHEBI:57945"/>
        <dbReference type="ChEBI" id="CHEBI:71579"/>
        <dbReference type="EC" id="1.7.1.17"/>
    </reaction>
    <physiologicalReaction direction="right-to-left" evidence="5">
        <dbReference type="Rhea" id="RHEA:55874"/>
    </physiologicalReaction>
</comment>
<comment type="function">
    <text evidence="6">Also exhibits azoreductase activity. Catalyzes the reductive cleavage of the azo bond in aromatic azo compounds to the corresponding amines.</text>
</comment>
<keyword evidence="9" id="KW-1185">Reference proteome</keyword>
<dbReference type="GO" id="GO:0016655">
    <property type="term" value="F:oxidoreductase activity, acting on NAD(P)H, quinone or similar compound as acceptor"/>
    <property type="evidence" value="ECO:0007669"/>
    <property type="project" value="InterPro"/>
</dbReference>
<accession>A0A7W7VBD3</accession>
<comment type="caution">
    <text evidence="6">Lacks conserved residue(s) required for the propagation of feature annotation.</text>
</comment>
<feature type="binding site" evidence="6">
    <location>
        <begin position="16"/>
        <end position="18"/>
    </location>
    <ligand>
        <name>FMN</name>
        <dbReference type="ChEBI" id="CHEBI:58210"/>
    </ligand>
</feature>
<feature type="binding site" evidence="6">
    <location>
        <position position="11"/>
    </location>
    <ligand>
        <name>FMN</name>
        <dbReference type="ChEBI" id="CHEBI:58210"/>
    </ligand>
</feature>
<evidence type="ECO:0000256" key="6">
    <source>
        <dbReference type="HAMAP-Rule" id="MF_01216"/>
    </source>
</evidence>
<feature type="binding site" evidence="6">
    <location>
        <begin position="108"/>
        <end position="111"/>
    </location>
    <ligand>
        <name>FMN</name>
        <dbReference type="ChEBI" id="CHEBI:58210"/>
    </ligand>
</feature>
<organism evidence="8 9">
    <name type="scientific">Actinophytocola algeriensis</name>
    <dbReference type="NCBI Taxonomy" id="1768010"/>
    <lineage>
        <taxon>Bacteria</taxon>
        <taxon>Bacillati</taxon>
        <taxon>Actinomycetota</taxon>
        <taxon>Actinomycetes</taxon>
        <taxon>Pseudonocardiales</taxon>
        <taxon>Pseudonocardiaceae</taxon>
    </lineage>
</organism>
<comment type="subunit">
    <text evidence="6">Homodimer.</text>
</comment>
<gene>
    <name evidence="6" type="primary">azoR</name>
    <name evidence="8" type="ORF">FHR82_000125</name>
</gene>
<proteinExistence type="inferred from homology"/>
<evidence type="ECO:0000259" key="7">
    <source>
        <dbReference type="Pfam" id="PF02525"/>
    </source>
</evidence>
<dbReference type="HAMAP" id="MF_01216">
    <property type="entry name" value="Azoreductase_type1"/>
    <property type="match status" value="1"/>
</dbReference>
<dbReference type="PANTHER" id="PTHR43741:SF4">
    <property type="entry name" value="FMN-DEPENDENT NADH:QUINONE OXIDOREDUCTASE"/>
    <property type="match status" value="1"/>
</dbReference>